<gene>
    <name evidence="5" type="ORF">L203_104093</name>
</gene>
<evidence type="ECO:0000259" key="3">
    <source>
        <dbReference type="Pfam" id="PF04676"/>
    </source>
</evidence>
<feature type="domain" description="Cwf19-like protein C-terminal" evidence="3">
    <location>
        <begin position="739"/>
        <end position="859"/>
    </location>
</feature>
<evidence type="ECO:0000256" key="2">
    <source>
        <dbReference type="SAM" id="MobiDB-lite"/>
    </source>
</evidence>
<organism evidence="5 6">
    <name type="scientific">Cryptococcus depauperatus CBS 7841</name>
    <dbReference type="NCBI Taxonomy" id="1295531"/>
    <lineage>
        <taxon>Eukaryota</taxon>
        <taxon>Fungi</taxon>
        <taxon>Dikarya</taxon>
        <taxon>Basidiomycota</taxon>
        <taxon>Agaricomycotina</taxon>
        <taxon>Tremellomycetes</taxon>
        <taxon>Tremellales</taxon>
        <taxon>Cryptococcaceae</taxon>
        <taxon>Cryptococcus</taxon>
    </lineage>
</organism>
<dbReference type="EMBL" id="CP143787">
    <property type="protein sequence ID" value="WVN88878.1"/>
    <property type="molecule type" value="Genomic_DNA"/>
</dbReference>
<dbReference type="InterPro" id="IPR006767">
    <property type="entry name" value="Cwf19-like_C_dom-2"/>
</dbReference>
<comment type="similarity">
    <text evidence="1">Belongs to the CWF19 family.</text>
</comment>
<evidence type="ECO:0008006" key="7">
    <source>
        <dbReference type="Google" id="ProtNLM"/>
    </source>
</evidence>
<dbReference type="PANTHER" id="PTHR12072">
    <property type="entry name" value="CWF19, CELL CYCLE CONTROL PROTEIN"/>
    <property type="match status" value="1"/>
</dbReference>
<name>A0AAJ8JUT6_9TREE</name>
<dbReference type="Pfam" id="PF04676">
    <property type="entry name" value="CwfJ_C_2"/>
    <property type="match status" value="1"/>
</dbReference>
<proteinExistence type="inferred from homology"/>
<feature type="domain" description="Cwf19-like C-terminal" evidence="4">
    <location>
        <begin position="607"/>
        <end position="730"/>
    </location>
</feature>
<dbReference type="GeneID" id="91088303"/>
<evidence type="ECO:0000259" key="4">
    <source>
        <dbReference type="Pfam" id="PF04677"/>
    </source>
</evidence>
<reference evidence="5" key="3">
    <citation type="submission" date="2024-01" db="EMBL/GenBank/DDBJ databases">
        <authorList>
            <person name="Coelho M.A."/>
            <person name="David-Palma M."/>
            <person name="Shea T."/>
            <person name="Sun S."/>
            <person name="Cuomo C.A."/>
            <person name="Heitman J."/>
        </authorList>
    </citation>
    <scope>NUCLEOTIDE SEQUENCE</scope>
    <source>
        <strain evidence="5">CBS 7841</strain>
    </source>
</reference>
<dbReference type="Gene3D" id="3.30.428.10">
    <property type="entry name" value="HIT-like"/>
    <property type="match status" value="1"/>
</dbReference>
<accession>A0AAJ8JUT6</accession>
<feature type="compositionally biased region" description="Polar residues" evidence="2">
    <location>
        <begin position="358"/>
        <end position="369"/>
    </location>
</feature>
<dbReference type="RefSeq" id="XP_066069578.1">
    <property type="nucleotide sequence ID" value="XM_066213481.1"/>
</dbReference>
<feature type="compositionally biased region" description="Basic and acidic residues" evidence="2">
    <location>
        <begin position="162"/>
        <end position="173"/>
    </location>
</feature>
<reference evidence="5" key="1">
    <citation type="submission" date="2016-06" db="EMBL/GenBank/DDBJ databases">
        <authorList>
            <person name="Cuomo C."/>
            <person name="Litvintseva A."/>
            <person name="Heitman J."/>
            <person name="Chen Y."/>
            <person name="Sun S."/>
            <person name="Springer D."/>
            <person name="Dromer F."/>
            <person name="Young S."/>
            <person name="Zeng Q."/>
            <person name="Chapman S."/>
            <person name="Gujja S."/>
            <person name="Saif S."/>
            <person name="Birren B."/>
        </authorList>
    </citation>
    <scope>NUCLEOTIDE SEQUENCE</scope>
    <source>
        <strain evidence="5">CBS 7841</strain>
    </source>
</reference>
<feature type="compositionally biased region" description="Basic residues" evidence="2">
    <location>
        <begin position="50"/>
        <end position="61"/>
    </location>
</feature>
<feature type="compositionally biased region" description="Basic and acidic residues" evidence="2">
    <location>
        <begin position="180"/>
        <end position="189"/>
    </location>
</feature>
<sequence>MGKHHSSSFSPRRSDREKHRSSHDTREHNTHHKHGRDHKDRDETEEERKERKRLKKERKSHKSMDEELRVIDDDPSMWIEKSIDGVEATANIPTSDSLPLKSNPSSKNNAPLPKQISASTVSQERESWMLEPVTSSSTLPKPTNDAPRSADLNESIGGYQKQKREDSNGRDFFESLGTEYKSKDPKDDMPDPTNLVIDKRFELNKQLLEGKSVDEYEVKEKRTELGGPGYQWRMMKLKRLYEQAEEQSRPVEEVALERYGSLVDFNEALEERRFLDQKEERRRSRGGRSQNEPISRTSTNKTPDPGRKFMFSNPDSDGKYGANSRPGSRAGFRKPGEDRNDASGGRVEGLRREGSGYGTPNTRPGQSGVQGMKMGTPIPSVFTPTALLRSSSGPLGSSPASASDTVNPTFSKPPLSTADLNKLQAKVLRAKLMDDPNADALEKEYEFERERSERAAGTAGGLWAGNDEGIQGPLGRVDEKGNRVEVQVLPTLDARGRLYDVGTGQNDIPQLPGNRRKNPNKFETRDSQGNLLRYNADDDDQSLGELVRQERFGAGSKDQKNIDAEMARAIATDGGFQDNLDYLDDNVEKIARKKMKTDAMKRAFAINDYARTKKALDTCQFCYQDDRPPQTAIVALGSRTYMCCTQFEELVPGHCLIVPLQHHLSMLEMEDDDWEEVRNFMKCLMRMHAKDNKGVIFFETIISFKHQRHTYIEAIPIPAHVFADLPAYFRESIMSSEGEWTQHKKLIDFSTRPGGFRRMMVPNLPYFMVQWDYKGEKGYGHVIEGVSESGTGGGDEGEGDVAGAGAAENEFPRYFAQEVIGNILGLESRKWRKPRRIDQSLNKERARVLGTLFQPYNWTIGNTA</sequence>
<dbReference type="SUPFAM" id="SSF54197">
    <property type="entry name" value="HIT-like"/>
    <property type="match status" value="1"/>
</dbReference>
<feature type="compositionally biased region" description="Polar residues" evidence="2">
    <location>
        <begin position="91"/>
        <end position="109"/>
    </location>
</feature>
<reference evidence="5" key="2">
    <citation type="journal article" date="2022" name="Elife">
        <title>Obligate sexual reproduction of a homothallic fungus closely related to the Cryptococcus pathogenic species complex.</title>
        <authorList>
            <person name="Passer A.R."/>
            <person name="Clancey S.A."/>
            <person name="Shea T."/>
            <person name="David-Palma M."/>
            <person name="Averette A.F."/>
            <person name="Boekhout T."/>
            <person name="Porcel B.M."/>
            <person name="Nowrousian M."/>
            <person name="Cuomo C.A."/>
            <person name="Sun S."/>
            <person name="Heitman J."/>
            <person name="Coelho M.A."/>
        </authorList>
    </citation>
    <scope>NUCLEOTIDE SEQUENCE</scope>
    <source>
        <strain evidence="5">CBS 7841</strain>
    </source>
</reference>
<feature type="compositionally biased region" description="Basic and acidic residues" evidence="2">
    <location>
        <begin position="12"/>
        <end position="28"/>
    </location>
</feature>
<feature type="region of interest" description="Disordered" evidence="2">
    <location>
        <begin position="276"/>
        <end position="413"/>
    </location>
</feature>
<dbReference type="InterPro" id="IPR040194">
    <property type="entry name" value="Cwf19-like"/>
</dbReference>
<feature type="region of interest" description="Disordered" evidence="2">
    <location>
        <begin position="90"/>
        <end position="193"/>
    </location>
</feature>
<feature type="compositionally biased region" description="Basic and acidic residues" evidence="2">
    <location>
        <begin position="37"/>
        <end position="49"/>
    </location>
</feature>
<feature type="compositionally biased region" description="Basic and acidic residues" evidence="2">
    <location>
        <begin position="62"/>
        <end position="72"/>
    </location>
</feature>
<dbReference type="GO" id="GO:0071014">
    <property type="term" value="C:post-mRNA release spliceosomal complex"/>
    <property type="evidence" value="ECO:0007669"/>
    <property type="project" value="TreeGrafter"/>
</dbReference>
<feature type="region of interest" description="Disordered" evidence="2">
    <location>
        <begin position="500"/>
        <end position="525"/>
    </location>
</feature>
<keyword evidence="6" id="KW-1185">Reference proteome</keyword>
<dbReference type="AlphaFoldDB" id="A0AAJ8JUT6"/>
<feature type="region of interest" description="Disordered" evidence="2">
    <location>
        <begin position="1"/>
        <end position="77"/>
    </location>
</feature>
<dbReference type="InterPro" id="IPR036265">
    <property type="entry name" value="HIT-like_sf"/>
</dbReference>
<evidence type="ECO:0000256" key="1">
    <source>
        <dbReference type="ARBA" id="ARBA00006795"/>
    </source>
</evidence>
<evidence type="ECO:0000313" key="6">
    <source>
        <dbReference type="Proteomes" id="UP000094043"/>
    </source>
</evidence>
<dbReference type="Pfam" id="PF04677">
    <property type="entry name" value="CwfJ_C_1"/>
    <property type="match status" value="1"/>
</dbReference>
<feature type="compositionally biased region" description="Low complexity" evidence="2">
    <location>
        <begin position="386"/>
        <end position="403"/>
    </location>
</feature>
<dbReference type="GO" id="GO:0000398">
    <property type="term" value="P:mRNA splicing, via spliceosome"/>
    <property type="evidence" value="ECO:0007669"/>
    <property type="project" value="TreeGrafter"/>
</dbReference>
<protein>
    <recommendedName>
        <fullName evidence="7">Cell cycle control protein cwf19</fullName>
    </recommendedName>
</protein>
<dbReference type="PANTHER" id="PTHR12072:SF5">
    <property type="entry name" value="CWF19-LIKE PROTEIN 2"/>
    <property type="match status" value="1"/>
</dbReference>
<dbReference type="KEGG" id="cdep:91088303"/>
<feature type="compositionally biased region" description="Polar residues" evidence="2">
    <location>
        <begin position="290"/>
        <end position="302"/>
    </location>
</feature>
<dbReference type="InterPro" id="IPR006768">
    <property type="entry name" value="Cwf19-like_C_dom-1"/>
</dbReference>
<evidence type="ECO:0000313" key="5">
    <source>
        <dbReference type="EMBL" id="WVN88878.1"/>
    </source>
</evidence>
<dbReference type="Proteomes" id="UP000094043">
    <property type="component" value="Chromosome 4"/>
</dbReference>